<protein>
    <submittedName>
        <fullName evidence="2">Uncharacterized protein</fullName>
    </submittedName>
</protein>
<evidence type="ECO:0000256" key="1">
    <source>
        <dbReference type="SAM" id="MobiDB-lite"/>
    </source>
</evidence>
<dbReference type="Proteomes" id="UP000481360">
    <property type="component" value="Unassembled WGS sequence"/>
</dbReference>
<organism evidence="2 3">
    <name type="scientific">Lentzea alba</name>
    <dbReference type="NCBI Taxonomy" id="2714351"/>
    <lineage>
        <taxon>Bacteria</taxon>
        <taxon>Bacillati</taxon>
        <taxon>Actinomycetota</taxon>
        <taxon>Actinomycetes</taxon>
        <taxon>Pseudonocardiales</taxon>
        <taxon>Pseudonocardiaceae</taxon>
        <taxon>Lentzea</taxon>
    </lineage>
</organism>
<feature type="compositionally biased region" description="Basic and acidic residues" evidence="1">
    <location>
        <begin position="1"/>
        <end position="16"/>
    </location>
</feature>
<dbReference type="RefSeq" id="WP_166052628.1">
    <property type="nucleotide sequence ID" value="NZ_JAAMPJ010000011.1"/>
</dbReference>
<name>A0A7C9VU20_9PSEU</name>
<sequence>MTHAVPGRDRPADARGTRSAPAPPTPKPPPRHHLNAAAAMALQRQAGNRAVASLVPSAPQETVLQRGILDDVAGVAGDVKGRVLGQFGTWARRIPGYGVLCVALGKDPITQQPVARDATAIVGALVGLVPGGAALWENLQQSGAVAKAGEWLSAELPKLGLTWESIRALFARAWDAVSVTDLIDPSAVWNRLSGIFSDPIARLRTFASAAGTKLMELVFEGVLGGAGGIGGQVMGIIHRAGDVIGTIVRNPIGFAGNLVTAVRGGLGQFVTNVLTHLRTGLFGWLTGALRGAVQIPQRFDFGGILSMVASMLGLTWQWLRERLVRTLGERTVRLVETGVDWVRDIATRGLAAVSQRLGDMASGFVDTVIGGIRDWVANSIVGAAITRLISMFNPAGAVIQAILAVYNTIRFFIERAQQLGALAESVFGSIAAIASGSLDTAKNAVEQALGRAVPVVLGFLARLIGLGDVAAPVRNVVTRIRGAVDRAADRVIGWVSGVARRLTGRGGAPAAEGQSPQGNQTRDLSGLMGSQTVAMKGHTHTVTLEKQNGSHVVMMASEKERLSAKLYRALQDQEVQKNSQVVEHLHGVQASLREYEDKIHQHERVAPNERELNRVRAEVETYSRQMISQLAMIGRVMDIDILKGGVYVLDNKVHPDYDASIRRTFYGPESAYQAHRNTLMAAQIALMHSQPQWASNPMFGQGTYVCPGASRGGLTKPAHLMSQADGAVDHKTPVVSHWRTNGRNESQGDREEWYQRLGNLQILCSTCNGFKGGGGENFEREVGATFTGPNGLR</sequence>
<evidence type="ECO:0000313" key="2">
    <source>
        <dbReference type="EMBL" id="NGY63833.1"/>
    </source>
</evidence>
<keyword evidence="3" id="KW-1185">Reference proteome</keyword>
<feature type="region of interest" description="Disordered" evidence="1">
    <location>
        <begin position="1"/>
        <end position="31"/>
    </location>
</feature>
<reference evidence="2 3" key="1">
    <citation type="submission" date="2020-03" db="EMBL/GenBank/DDBJ databases">
        <title>Isolation and identification of active actinomycetes.</title>
        <authorList>
            <person name="Sun X."/>
        </authorList>
    </citation>
    <scope>NUCLEOTIDE SEQUENCE [LARGE SCALE GENOMIC DNA]</scope>
    <source>
        <strain evidence="2 3">NEAU-D13</strain>
    </source>
</reference>
<proteinExistence type="predicted"/>
<dbReference type="EMBL" id="JAAMPJ010000011">
    <property type="protein sequence ID" value="NGY63833.1"/>
    <property type="molecule type" value="Genomic_DNA"/>
</dbReference>
<comment type="caution">
    <text evidence="2">The sequence shown here is derived from an EMBL/GenBank/DDBJ whole genome shotgun (WGS) entry which is preliminary data.</text>
</comment>
<evidence type="ECO:0000313" key="3">
    <source>
        <dbReference type="Proteomes" id="UP000481360"/>
    </source>
</evidence>
<gene>
    <name evidence="2" type="ORF">G7043_33430</name>
</gene>
<accession>A0A7C9VU20</accession>
<dbReference type="AlphaFoldDB" id="A0A7C9VU20"/>